<keyword evidence="1" id="KW-0812">Transmembrane</keyword>
<feature type="transmembrane region" description="Helical" evidence="1">
    <location>
        <begin position="6"/>
        <end position="28"/>
    </location>
</feature>
<keyword evidence="1" id="KW-1133">Transmembrane helix</keyword>
<organism evidence="2">
    <name type="scientific">Anguilla anguilla</name>
    <name type="common">European freshwater eel</name>
    <name type="synonym">Muraena anguilla</name>
    <dbReference type="NCBI Taxonomy" id="7936"/>
    <lineage>
        <taxon>Eukaryota</taxon>
        <taxon>Metazoa</taxon>
        <taxon>Chordata</taxon>
        <taxon>Craniata</taxon>
        <taxon>Vertebrata</taxon>
        <taxon>Euteleostomi</taxon>
        <taxon>Actinopterygii</taxon>
        <taxon>Neopterygii</taxon>
        <taxon>Teleostei</taxon>
        <taxon>Anguilliformes</taxon>
        <taxon>Anguillidae</taxon>
        <taxon>Anguilla</taxon>
    </lineage>
</organism>
<evidence type="ECO:0000313" key="2">
    <source>
        <dbReference type="EMBL" id="JAH90906.1"/>
    </source>
</evidence>
<dbReference type="AlphaFoldDB" id="A0A0E9WKU8"/>
<reference evidence="2" key="2">
    <citation type="journal article" date="2015" name="Fish Shellfish Immunol.">
        <title>Early steps in the European eel (Anguilla anguilla)-Vibrio vulnificus interaction in the gills: Role of the RtxA13 toxin.</title>
        <authorList>
            <person name="Callol A."/>
            <person name="Pajuelo D."/>
            <person name="Ebbesson L."/>
            <person name="Teles M."/>
            <person name="MacKenzie S."/>
            <person name="Amaro C."/>
        </authorList>
    </citation>
    <scope>NUCLEOTIDE SEQUENCE</scope>
</reference>
<protein>
    <submittedName>
        <fullName evidence="2">Uncharacterized protein</fullName>
    </submittedName>
</protein>
<sequence>MTSYCTGVAACISTAGFELKVVMIFIFLGGVKQRLSILVPDECLAASQVSAGDFTG</sequence>
<accession>A0A0E9WKU8</accession>
<proteinExistence type="predicted"/>
<evidence type="ECO:0000256" key="1">
    <source>
        <dbReference type="SAM" id="Phobius"/>
    </source>
</evidence>
<reference evidence="2" key="1">
    <citation type="submission" date="2014-11" db="EMBL/GenBank/DDBJ databases">
        <authorList>
            <person name="Amaro Gonzalez C."/>
        </authorList>
    </citation>
    <scope>NUCLEOTIDE SEQUENCE</scope>
</reference>
<dbReference type="EMBL" id="GBXM01017671">
    <property type="protein sequence ID" value="JAH90906.1"/>
    <property type="molecule type" value="Transcribed_RNA"/>
</dbReference>
<keyword evidence="1" id="KW-0472">Membrane</keyword>
<name>A0A0E9WKU8_ANGAN</name>